<evidence type="ECO:0000256" key="10">
    <source>
        <dbReference type="ARBA" id="ARBA00023136"/>
    </source>
</evidence>
<feature type="transmembrane region" description="Helical" evidence="14">
    <location>
        <begin position="45"/>
        <end position="68"/>
    </location>
</feature>
<keyword evidence="8" id="KW-0915">Sodium</keyword>
<evidence type="ECO:0000256" key="7">
    <source>
        <dbReference type="ARBA" id="ARBA00022989"/>
    </source>
</evidence>
<comment type="similarity">
    <text evidence="2 13">Belongs to the sodium:solute symporter (SSF) (TC 2.A.21) family.</text>
</comment>
<dbReference type="AlphaFoldDB" id="A0A7C8GVP7"/>
<feature type="transmembrane region" description="Helical" evidence="14">
    <location>
        <begin position="367"/>
        <end position="383"/>
    </location>
</feature>
<reference evidence="15 16" key="1">
    <citation type="submission" date="2019-10" db="EMBL/GenBank/DDBJ databases">
        <title>Gracilibacillus sp. nov. isolated from rice seeds.</title>
        <authorList>
            <person name="He S."/>
        </authorList>
    </citation>
    <scope>NUCLEOTIDE SEQUENCE [LARGE SCALE GENOMIC DNA]</scope>
    <source>
        <strain evidence="15 16">TD8</strain>
    </source>
</reference>
<feature type="transmembrane region" description="Helical" evidence="14">
    <location>
        <begin position="272"/>
        <end position="298"/>
    </location>
</feature>
<evidence type="ECO:0000256" key="13">
    <source>
        <dbReference type="RuleBase" id="RU362091"/>
    </source>
</evidence>
<keyword evidence="5 14" id="KW-0812">Transmembrane</keyword>
<evidence type="ECO:0000256" key="11">
    <source>
        <dbReference type="ARBA" id="ARBA00023201"/>
    </source>
</evidence>
<dbReference type="GO" id="GO:0006814">
    <property type="term" value="P:sodium ion transport"/>
    <property type="evidence" value="ECO:0007669"/>
    <property type="project" value="UniProtKB-KW"/>
</dbReference>
<proteinExistence type="inferred from homology"/>
<feature type="transmembrane region" description="Helical" evidence="14">
    <location>
        <begin position="233"/>
        <end position="251"/>
    </location>
</feature>
<dbReference type="CDD" id="cd10322">
    <property type="entry name" value="SLC5sbd"/>
    <property type="match status" value="1"/>
</dbReference>
<sequence>MSTTLVWSMIIIYVAFALVIAYLSRNGKQDSMTGYFLGDRKLNGFVSALSYSATTYSAFMLVGLAGLTYNGGIGAYGFEIIYFMGVSLVAIFGPRFWLVGKKYGYVTPSEMLGDRYQNKWVAIVTAISSCLFLIPYSAVQLTGIGYLLQGVTNNAVSYTTGVIIATVLALVFSYIAGIRSVAWTDSLQALVMIITATIVVILIINGLGGITGFFDRIETNHAEDLTVPGNGYFSFWTFLGLTIPWFFFSISNPQVSQRLFMPASLKSLRHMLMGFLIFGLIYTIVSVVWGFSAAILFPDLENADLATPMLLSSDLVPPVLGAIVMVGIMAAAISTIDSILLTLSSLFSRDVYGNMKKQTDDKKQLKVGKIVIPIIAILAFLFAQLQLDLIAVLSVASSAGLIVVVPAIIGTFFWKKGTAAGVISSVSIGSLAVIILEFFTITPLGLKSGIWGLLLSAILYIGVSAVTKPPAEKAEEFIGYVTAKLKSNK</sequence>
<name>A0A7C8GVP7_9BACI</name>
<gene>
    <name evidence="15" type="ORF">F9U64_00595</name>
</gene>
<feature type="transmembrane region" description="Helical" evidence="14">
    <location>
        <begin position="318"/>
        <end position="347"/>
    </location>
</feature>
<dbReference type="RefSeq" id="WP_153400832.1">
    <property type="nucleotide sequence ID" value="NZ_ML762424.1"/>
</dbReference>
<dbReference type="Proteomes" id="UP000480246">
    <property type="component" value="Unassembled WGS sequence"/>
</dbReference>
<evidence type="ECO:0000256" key="1">
    <source>
        <dbReference type="ARBA" id="ARBA00004651"/>
    </source>
</evidence>
<keyword evidence="4" id="KW-1003">Cell membrane</keyword>
<evidence type="ECO:0000256" key="12">
    <source>
        <dbReference type="ARBA" id="ARBA00033708"/>
    </source>
</evidence>
<feature type="transmembrane region" description="Helical" evidence="14">
    <location>
        <begin position="448"/>
        <end position="467"/>
    </location>
</feature>
<dbReference type="PROSITE" id="PS50283">
    <property type="entry name" value="NA_SOLUT_SYMP_3"/>
    <property type="match status" value="1"/>
</dbReference>
<evidence type="ECO:0000256" key="6">
    <source>
        <dbReference type="ARBA" id="ARBA00022847"/>
    </source>
</evidence>
<keyword evidence="11" id="KW-0739">Sodium transport</keyword>
<feature type="transmembrane region" description="Helical" evidence="14">
    <location>
        <begin position="6"/>
        <end position="24"/>
    </location>
</feature>
<dbReference type="GO" id="GO:0015293">
    <property type="term" value="F:symporter activity"/>
    <property type="evidence" value="ECO:0007669"/>
    <property type="project" value="UniProtKB-KW"/>
</dbReference>
<evidence type="ECO:0000256" key="9">
    <source>
        <dbReference type="ARBA" id="ARBA00023065"/>
    </source>
</evidence>
<dbReference type="EMBL" id="WEID01000004">
    <property type="protein sequence ID" value="KAB8139325.1"/>
    <property type="molecule type" value="Genomic_DNA"/>
</dbReference>
<evidence type="ECO:0000256" key="5">
    <source>
        <dbReference type="ARBA" id="ARBA00022692"/>
    </source>
</evidence>
<keyword evidence="3" id="KW-0813">Transport</keyword>
<protein>
    <submittedName>
        <fullName evidence="15">Sodium:solute symporter family protein</fullName>
    </submittedName>
</protein>
<evidence type="ECO:0000256" key="4">
    <source>
        <dbReference type="ARBA" id="ARBA00022475"/>
    </source>
</evidence>
<dbReference type="InterPro" id="IPR001734">
    <property type="entry name" value="Na/solute_symporter"/>
</dbReference>
<keyword evidence="16" id="KW-1185">Reference proteome</keyword>
<dbReference type="PANTHER" id="PTHR48086">
    <property type="entry name" value="SODIUM/PROLINE SYMPORTER-RELATED"/>
    <property type="match status" value="1"/>
</dbReference>
<keyword evidence="7 14" id="KW-1133">Transmembrane helix</keyword>
<keyword evidence="9" id="KW-0406">Ion transport</keyword>
<feature type="transmembrane region" description="Helical" evidence="14">
    <location>
        <begin position="158"/>
        <end position="177"/>
    </location>
</feature>
<evidence type="ECO:0000256" key="3">
    <source>
        <dbReference type="ARBA" id="ARBA00022448"/>
    </source>
</evidence>
<organism evidence="15 16">
    <name type="scientific">Gracilibacillus oryzae</name>
    <dbReference type="NCBI Taxonomy" id="1672701"/>
    <lineage>
        <taxon>Bacteria</taxon>
        <taxon>Bacillati</taxon>
        <taxon>Bacillota</taxon>
        <taxon>Bacilli</taxon>
        <taxon>Bacillales</taxon>
        <taxon>Bacillaceae</taxon>
        <taxon>Gracilibacillus</taxon>
    </lineage>
</organism>
<feature type="transmembrane region" description="Helical" evidence="14">
    <location>
        <begin position="389"/>
        <end position="414"/>
    </location>
</feature>
<dbReference type="Gene3D" id="1.20.1730.10">
    <property type="entry name" value="Sodium/glucose cotransporter"/>
    <property type="match status" value="1"/>
</dbReference>
<dbReference type="GO" id="GO:0005886">
    <property type="term" value="C:plasma membrane"/>
    <property type="evidence" value="ECO:0007669"/>
    <property type="project" value="UniProtKB-SubCell"/>
</dbReference>
<dbReference type="PANTHER" id="PTHR48086:SF3">
    <property type="entry name" value="SODIUM_PROLINE SYMPORTER"/>
    <property type="match status" value="1"/>
</dbReference>
<accession>A0A7C8GVP7</accession>
<feature type="transmembrane region" description="Helical" evidence="14">
    <location>
        <begin position="120"/>
        <end position="138"/>
    </location>
</feature>
<feature type="transmembrane region" description="Helical" evidence="14">
    <location>
        <begin position="189"/>
        <end position="213"/>
    </location>
</feature>
<feature type="transmembrane region" description="Helical" evidence="14">
    <location>
        <begin position="80"/>
        <end position="99"/>
    </location>
</feature>
<evidence type="ECO:0000313" key="16">
    <source>
        <dbReference type="Proteomes" id="UP000480246"/>
    </source>
</evidence>
<comment type="catalytic activity">
    <reaction evidence="12">
        <text>L-proline(in) + Na(+)(in) = L-proline(out) + Na(+)(out)</text>
        <dbReference type="Rhea" id="RHEA:28967"/>
        <dbReference type="ChEBI" id="CHEBI:29101"/>
        <dbReference type="ChEBI" id="CHEBI:60039"/>
    </reaction>
</comment>
<dbReference type="OrthoDB" id="9810181at2"/>
<feature type="transmembrane region" description="Helical" evidence="14">
    <location>
        <begin position="421"/>
        <end position="442"/>
    </location>
</feature>
<evidence type="ECO:0000313" key="15">
    <source>
        <dbReference type="EMBL" id="KAB8139325.1"/>
    </source>
</evidence>
<keyword evidence="10 14" id="KW-0472">Membrane</keyword>
<comment type="caution">
    <text evidence="15">The sequence shown here is derived from an EMBL/GenBank/DDBJ whole genome shotgun (WGS) entry which is preliminary data.</text>
</comment>
<evidence type="ECO:0000256" key="2">
    <source>
        <dbReference type="ARBA" id="ARBA00006434"/>
    </source>
</evidence>
<comment type="subcellular location">
    <subcellularLocation>
        <location evidence="1">Cell membrane</location>
        <topology evidence="1">Multi-pass membrane protein</topology>
    </subcellularLocation>
</comment>
<dbReference type="InterPro" id="IPR050277">
    <property type="entry name" value="Sodium:Solute_Symporter"/>
</dbReference>
<dbReference type="Pfam" id="PF00474">
    <property type="entry name" value="SSF"/>
    <property type="match status" value="1"/>
</dbReference>
<keyword evidence="6" id="KW-0769">Symport</keyword>
<dbReference type="InterPro" id="IPR038377">
    <property type="entry name" value="Na/Glc_symporter_sf"/>
</dbReference>
<evidence type="ECO:0000256" key="14">
    <source>
        <dbReference type="SAM" id="Phobius"/>
    </source>
</evidence>
<evidence type="ECO:0000256" key="8">
    <source>
        <dbReference type="ARBA" id="ARBA00023053"/>
    </source>
</evidence>